<feature type="compositionally biased region" description="Low complexity" evidence="1">
    <location>
        <begin position="552"/>
        <end position="561"/>
    </location>
</feature>
<feature type="region of interest" description="Disordered" evidence="1">
    <location>
        <begin position="1"/>
        <end position="137"/>
    </location>
</feature>
<feature type="compositionally biased region" description="Basic and acidic residues" evidence="1">
    <location>
        <begin position="528"/>
        <end position="551"/>
    </location>
</feature>
<name>A0A7J7C3D3_TRIWF</name>
<feature type="compositionally biased region" description="Basic and acidic residues" evidence="1">
    <location>
        <begin position="38"/>
        <end position="48"/>
    </location>
</feature>
<evidence type="ECO:0008006" key="4">
    <source>
        <dbReference type="Google" id="ProtNLM"/>
    </source>
</evidence>
<feature type="compositionally biased region" description="Basic and acidic residues" evidence="1">
    <location>
        <begin position="90"/>
        <end position="99"/>
    </location>
</feature>
<dbReference type="GO" id="GO:0003729">
    <property type="term" value="F:mRNA binding"/>
    <property type="evidence" value="ECO:0007669"/>
    <property type="project" value="TreeGrafter"/>
</dbReference>
<reference evidence="2 3" key="1">
    <citation type="journal article" date="2020" name="Nat. Commun.">
        <title>Genome of Tripterygium wilfordii and identification of cytochrome P450 involved in triptolide biosynthesis.</title>
        <authorList>
            <person name="Tu L."/>
            <person name="Su P."/>
            <person name="Zhang Z."/>
            <person name="Gao L."/>
            <person name="Wang J."/>
            <person name="Hu T."/>
            <person name="Zhou J."/>
            <person name="Zhang Y."/>
            <person name="Zhao Y."/>
            <person name="Liu Y."/>
            <person name="Song Y."/>
            <person name="Tong Y."/>
            <person name="Lu Y."/>
            <person name="Yang J."/>
            <person name="Xu C."/>
            <person name="Jia M."/>
            <person name="Peters R.J."/>
            <person name="Huang L."/>
            <person name="Gao W."/>
        </authorList>
    </citation>
    <scope>NUCLEOTIDE SEQUENCE [LARGE SCALE GENOMIC DNA]</scope>
    <source>
        <strain evidence="3">cv. XIE 37</strain>
        <tissue evidence="2">Leaf</tissue>
    </source>
</reference>
<feature type="compositionally biased region" description="Basic and acidic residues" evidence="1">
    <location>
        <begin position="504"/>
        <end position="522"/>
    </location>
</feature>
<dbReference type="OrthoDB" id="48651at2759"/>
<evidence type="ECO:0000313" key="2">
    <source>
        <dbReference type="EMBL" id="KAF5728621.1"/>
    </source>
</evidence>
<dbReference type="InterPro" id="IPR010433">
    <property type="entry name" value="EIF-4B_pln"/>
</dbReference>
<organism evidence="2 3">
    <name type="scientific">Tripterygium wilfordii</name>
    <name type="common">Thunder God vine</name>
    <dbReference type="NCBI Taxonomy" id="458696"/>
    <lineage>
        <taxon>Eukaryota</taxon>
        <taxon>Viridiplantae</taxon>
        <taxon>Streptophyta</taxon>
        <taxon>Embryophyta</taxon>
        <taxon>Tracheophyta</taxon>
        <taxon>Spermatophyta</taxon>
        <taxon>Magnoliopsida</taxon>
        <taxon>eudicotyledons</taxon>
        <taxon>Gunneridae</taxon>
        <taxon>Pentapetalae</taxon>
        <taxon>rosids</taxon>
        <taxon>fabids</taxon>
        <taxon>Celastrales</taxon>
        <taxon>Celastraceae</taxon>
        <taxon>Tripterygium</taxon>
    </lineage>
</organism>
<accession>A0A7J7C3D3</accession>
<dbReference type="Proteomes" id="UP000593562">
    <property type="component" value="Unassembled WGS sequence"/>
</dbReference>
<evidence type="ECO:0000256" key="1">
    <source>
        <dbReference type="SAM" id="MobiDB-lite"/>
    </source>
</evidence>
<dbReference type="EMBL" id="JAAARO010000021">
    <property type="protein sequence ID" value="KAF5728621.1"/>
    <property type="molecule type" value="Genomic_DNA"/>
</dbReference>
<sequence length="640" mass="70418">MSKKKAFAGSTMTLKDFHGGSIPSDLPLPSAPGVTVRPVDRSGYDRPGSRGHSMGMGRPDHRARPHSSPATRHFDDKSPFLTHTAQIGRNFDEDERKPLDGGSAPRRTVSDDSFRAPLNRTELRPEPVSTSCVTPRQGMGPVVQSGAVSSYSVRVTEAVHVGNQQNVGANIGKSVGGPHQNVWAARKEAMGVPEPLQSNWSRQSAAQKLTHASALEKVSSGRWQSKNTIPCPVKVDTVKNLETDGGLDSKGYDDNMYKRVDVVGQTEYADATLARQMERGMNIDHEFQVARKDFLDHEMVGCPLASEVQLNKSLGYADGAQLPLNESKYGVSDVQSLVHSEVLQCPILKLLPRTKTLESGEPPAIDHKQGCQQPISPAQGITETVTVFHTVKNPAKPGLAVSMGGNHAVERPKLNLKPRSQPQQVEGSDIREGRALFGGARPREQVLKERGLDDVAITRPDILGQHSDGNKHSILKTERGAEHSISTSHSERIENPTHHLRTVKKFERKDFSADVERGDMQRRNYGADVEKGEMQRKNWRNENQKNNERRQQQQQLSQERQPSPETWRKPVEQPKSLSDATGARHGKAASAVELAQAFSRSFSDPNVADPYSSQRGLPGKTQVPFSRLMDPAARPKINGY</sequence>
<feature type="region of interest" description="Disordered" evidence="1">
    <location>
        <begin position="479"/>
        <end position="589"/>
    </location>
</feature>
<keyword evidence="3" id="KW-1185">Reference proteome</keyword>
<proteinExistence type="predicted"/>
<comment type="caution">
    <text evidence="2">The sequence shown here is derived from an EMBL/GenBank/DDBJ whole genome shotgun (WGS) entry which is preliminary data.</text>
</comment>
<dbReference type="PANTHER" id="PTHR32091:SF4">
    <property type="entry name" value="OS07G0546100 PROTEIN"/>
    <property type="match status" value="1"/>
</dbReference>
<dbReference type="GO" id="GO:0003743">
    <property type="term" value="F:translation initiation factor activity"/>
    <property type="evidence" value="ECO:0007669"/>
    <property type="project" value="InterPro"/>
</dbReference>
<gene>
    <name evidence="2" type="ORF">HS088_TW21G00770</name>
</gene>
<protein>
    <recommendedName>
        <fullName evidence="4">Eukaryotic translation initiation factor-related</fullName>
    </recommendedName>
</protein>
<evidence type="ECO:0000313" key="3">
    <source>
        <dbReference type="Proteomes" id="UP000593562"/>
    </source>
</evidence>
<dbReference type="PANTHER" id="PTHR32091">
    <property type="entry name" value="EUKARYOTIC TRANSLATION INITIATION FACTOR 4B"/>
    <property type="match status" value="1"/>
</dbReference>
<feature type="region of interest" description="Disordered" evidence="1">
    <location>
        <begin position="601"/>
        <end position="640"/>
    </location>
</feature>
<dbReference type="FunCoup" id="A0A7J7C3D3">
    <property type="interactions" value="3005"/>
</dbReference>
<dbReference type="AlphaFoldDB" id="A0A7J7C3D3"/>
<dbReference type="InParanoid" id="A0A7J7C3D3"/>